<sequence length="616" mass="67570">MQTGFNRNLLEFGATHGMINLCTQVLSGVTSVNDHVLLKNEAGLTSVHIAVVNGYVEIARLLLSIIDKPFVGNPHNLLHIALRNQDDAMVELLVSRSIGLRHTSSSAETCIYIAAQLGRQDYLRLLLPVVGYDFIDAAESAYHWTSLLVSCVEGHAPTVRRLIDAGADTDSFDYLGWTAKEHAVFRDHLAVGEMFSSTDKTPKPGISTIINGRKGIYAPRHDVSSGFSHLTINLGSLQENEKSKLRTMNLPSLLEHGLMLTVSTSESAVSVQRMLPLLEDSVDDTFVFFVENSEDITVLFNIYECRADPDVQGTLIGAGIALLEAHNNCVGIQHGLLMREQSVAIMYKGTLKLLGAISFSYAIIKPYHQLRSPKSNSKSLRTTGSAKIVGHRGLGQNCQDNCLRLGGNTIESSRAAAKQGADYVEFMHMSDSQSSTLEPTSMLGGVENYEARDNVQVFRVRSESVALADEQETERMKNRMKHNVDDQDKGFKPNTRGDFVHGTFATLQDTLGKLPEHIGVDMEIKYPRPHEASQAGNALISIDINVFADTVLDVIARFGKGRHIILSSFTPDICILLAIKQNSYPVAFITNAGLLSTSDKDIRAGSLQNATRFARQ</sequence>
<dbReference type="InterPro" id="IPR036770">
    <property type="entry name" value="Ankyrin_rpt-contain_sf"/>
</dbReference>
<dbReference type="Proteomes" id="UP000178912">
    <property type="component" value="Unassembled WGS sequence"/>
</dbReference>
<keyword evidence="2" id="KW-0040">ANK repeat</keyword>
<dbReference type="PANTHER" id="PTHR22958">
    <property type="entry name" value="GLYCEROPHOSPHORYL DIESTER PHOSPHODIESTERASE"/>
    <property type="match status" value="1"/>
</dbReference>
<dbReference type="Gene3D" id="1.25.40.20">
    <property type="entry name" value="Ankyrin repeat-containing domain"/>
    <property type="match status" value="1"/>
</dbReference>
<evidence type="ECO:0000256" key="1">
    <source>
        <dbReference type="ARBA" id="ARBA00022801"/>
    </source>
</evidence>
<dbReference type="InterPro" id="IPR030395">
    <property type="entry name" value="GP_PDE_dom"/>
</dbReference>
<dbReference type="PROSITE" id="PS50088">
    <property type="entry name" value="ANK_REPEAT"/>
    <property type="match status" value="1"/>
</dbReference>
<dbReference type="EMBL" id="FJUX01000030">
    <property type="protein sequence ID" value="CZS97130.1"/>
    <property type="molecule type" value="Genomic_DNA"/>
</dbReference>
<dbReference type="SMART" id="SM00248">
    <property type="entry name" value="ANK"/>
    <property type="match status" value="3"/>
</dbReference>
<name>A0A1E1KGN6_9HELO</name>
<feature type="domain" description="GP-PDE" evidence="3">
    <location>
        <begin position="386"/>
        <end position="616"/>
    </location>
</feature>
<dbReference type="OrthoDB" id="197419at2759"/>
<dbReference type="AlphaFoldDB" id="A0A1E1KGN6"/>
<dbReference type="PANTHER" id="PTHR22958:SF1">
    <property type="entry name" value="GLYCEROPHOSPHOCHOLINE PHOSPHODIESTERASE GPCPD1"/>
    <property type="match status" value="1"/>
</dbReference>
<dbReference type="Gene3D" id="3.20.20.190">
    <property type="entry name" value="Phosphatidylinositol (PI) phosphodiesterase"/>
    <property type="match status" value="1"/>
</dbReference>
<dbReference type="Pfam" id="PF03009">
    <property type="entry name" value="GDPD"/>
    <property type="match status" value="1"/>
</dbReference>
<protein>
    <recommendedName>
        <fullName evidence="3">GP-PDE domain-containing protein</fullName>
    </recommendedName>
</protein>
<feature type="repeat" description="ANK" evidence="2">
    <location>
        <begin position="42"/>
        <end position="64"/>
    </location>
</feature>
<dbReference type="InterPro" id="IPR017946">
    <property type="entry name" value="PLC-like_Pdiesterase_TIM-brl"/>
</dbReference>
<dbReference type="PROSITE" id="PS51704">
    <property type="entry name" value="GP_PDE"/>
    <property type="match status" value="1"/>
</dbReference>
<evidence type="ECO:0000313" key="5">
    <source>
        <dbReference type="Proteomes" id="UP000178912"/>
    </source>
</evidence>
<keyword evidence="5" id="KW-1185">Reference proteome</keyword>
<dbReference type="PROSITE" id="PS50297">
    <property type="entry name" value="ANK_REP_REGION"/>
    <property type="match status" value="1"/>
</dbReference>
<dbReference type="SUPFAM" id="SSF48403">
    <property type="entry name" value="Ankyrin repeat"/>
    <property type="match status" value="1"/>
</dbReference>
<accession>A0A1E1KGN6</accession>
<reference evidence="5" key="1">
    <citation type="submission" date="2016-03" db="EMBL/GenBank/DDBJ databases">
        <authorList>
            <person name="Guldener U."/>
        </authorList>
    </citation>
    <scope>NUCLEOTIDE SEQUENCE [LARGE SCALE GENOMIC DNA]</scope>
    <source>
        <strain evidence="5">04CH-RAC-A.6.1</strain>
    </source>
</reference>
<dbReference type="Pfam" id="PF25329">
    <property type="entry name" value="C2_GDE1"/>
    <property type="match status" value="1"/>
</dbReference>
<organism evidence="4 5">
    <name type="scientific">Rhynchosporium agropyri</name>
    <dbReference type="NCBI Taxonomy" id="914238"/>
    <lineage>
        <taxon>Eukaryota</taxon>
        <taxon>Fungi</taxon>
        <taxon>Dikarya</taxon>
        <taxon>Ascomycota</taxon>
        <taxon>Pezizomycotina</taxon>
        <taxon>Leotiomycetes</taxon>
        <taxon>Helotiales</taxon>
        <taxon>Ploettnerulaceae</taxon>
        <taxon>Rhynchosporium</taxon>
    </lineage>
</organism>
<gene>
    <name evidence="4" type="ORF">RAG0_06266</name>
</gene>
<dbReference type="InterPro" id="IPR057506">
    <property type="entry name" value="C2_GPCPD1"/>
</dbReference>
<evidence type="ECO:0000259" key="3">
    <source>
        <dbReference type="PROSITE" id="PS51704"/>
    </source>
</evidence>
<dbReference type="GO" id="GO:0046475">
    <property type="term" value="P:glycerophospholipid catabolic process"/>
    <property type="evidence" value="ECO:0007669"/>
    <property type="project" value="TreeGrafter"/>
</dbReference>
<dbReference type="GO" id="GO:0047389">
    <property type="term" value="F:glycerophosphocholine phosphodiesterase activity"/>
    <property type="evidence" value="ECO:0007669"/>
    <property type="project" value="TreeGrafter"/>
</dbReference>
<evidence type="ECO:0000313" key="4">
    <source>
        <dbReference type="EMBL" id="CZS97130.1"/>
    </source>
</evidence>
<dbReference type="InterPro" id="IPR051578">
    <property type="entry name" value="GDPD"/>
</dbReference>
<evidence type="ECO:0000256" key="2">
    <source>
        <dbReference type="PROSITE-ProRule" id="PRU00023"/>
    </source>
</evidence>
<keyword evidence="1" id="KW-0378">Hydrolase</keyword>
<proteinExistence type="predicted"/>
<dbReference type="InterPro" id="IPR002110">
    <property type="entry name" value="Ankyrin_rpt"/>
</dbReference>
<dbReference type="SUPFAM" id="SSF51695">
    <property type="entry name" value="PLC-like phosphodiesterases"/>
    <property type="match status" value="1"/>
</dbReference>